<evidence type="ECO:0000313" key="12">
    <source>
        <dbReference type="Proteomes" id="UP000319296"/>
    </source>
</evidence>
<accession>A0A519BKK6</accession>
<keyword evidence="4 9" id="KW-0963">Cytoplasm</keyword>
<evidence type="ECO:0000256" key="6">
    <source>
        <dbReference type="ARBA" id="ARBA00022833"/>
    </source>
</evidence>
<evidence type="ECO:0000256" key="4">
    <source>
        <dbReference type="ARBA" id="ARBA00022490"/>
    </source>
</evidence>
<dbReference type="SUPFAM" id="SSF53697">
    <property type="entry name" value="SIS domain"/>
    <property type="match status" value="1"/>
</dbReference>
<dbReference type="GO" id="GO:0097367">
    <property type="term" value="F:carbohydrate derivative binding"/>
    <property type="evidence" value="ECO:0007669"/>
    <property type="project" value="InterPro"/>
</dbReference>
<comment type="function">
    <text evidence="9">Catalyzes the isomerization of sedoheptulose 7-phosphate in D-glycero-D-manno-heptose 7-phosphate.</text>
</comment>
<feature type="binding site" evidence="9">
    <location>
        <begin position="119"/>
        <end position="121"/>
    </location>
    <ligand>
        <name>substrate</name>
    </ligand>
</feature>
<organism evidence="11 12">
    <name type="scientific">Candidatus Acididesulfobacter diazotrophicus</name>
    <dbReference type="NCBI Taxonomy" id="2597226"/>
    <lineage>
        <taxon>Bacteria</taxon>
        <taxon>Deltaproteobacteria</taxon>
        <taxon>Candidatus Acidulodesulfobacterales</taxon>
        <taxon>Candidatus Acididesulfobacter</taxon>
    </lineage>
</organism>
<evidence type="ECO:0000256" key="1">
    <source>
        <dbReference type="ARBA" id="ARBA00000348"/>
    </source>
</evidence>
<evidence type="ECO:0000256" key="7">
    <source>
        <dbReference type="ARBA" id="ARBA00023235"/>
    </source>
</evidence>
<feature type="binding site" evidence="9">
    <location>
        <position position="60"/>
    </location>
    <ligand>
        <name>Zn(2+)</name>
        <dbReference type="ChEBI" id="CHEBI:29105"/>
    </ligand>
</feature>
<feature type="binding site" evidence="9">
    <location>
        <position position="64"/>
    </location>
    <ligand>
        <name>Zn(2+)</name>
        <dbReference type="ChEBI" id="CHEBI:29105"/>
    </ligand>
</feature>
<dbReference type="GO" id="GO:0005975">
    <property type="term" value="P:carbohydrate metabolic process"/>
    <property type="evidence" value="ECO:0007669"/>
    <property type="project" value="UniProtKB-UniRule"/>
</dbReference>
<dbReference type="PANTHER" id="PTHR30390:SF6">
    <property type="entry name" value="DNAA INITIATOR-ASSOCIATING PROTEIN DIAA"/>
    <property type="match status" value="1"/>
</dbReference>
<comment type="similarity">
    <text evidence="3 9">Belongs to the SIS family. GmhA subfamily.</text>
</comment>
<dbReference type="PANTHER" id="PTHR30390">
    <property type="entry name" value="SEDOHEPTULOSE 7-PHOSPHATE ISOMERASE / DNAA INITIATOR-ASSOCIATING FACTOR FOR REPLICATION INITIATION"/>
    <property type="match status" value="1"/>
</dbReference>
<dbReference type="InterPro" id="IPR046348">
    <property type="entry name" value="SIS_dom_sf"/>
</dbReference>
<comment type="subcellular location">
    <subcellularLocation>
        <location evidence="2 9">Cytoplasm</location>
    </subcellularLocation>
</comment>
<comment type="caution">
    <text evidence="11">The sequence shown here is derived from an EMBL/GenBank/DDBJ whole genome shotgun (WGS) entry which is preliminary data.</text>
</comment>
<feature type="binding site" evidence="9">
    <location>
        <begin position="51"/>
        <end position="53"/>
    </location>
    <ligand>
        <name>substrate</name>
    </ligand>
</feature>
<sequence>MEEIIRSRFNESKEINRLILENDDTINKIQKFAESIIESYQNGGKLFIAGNGGSAADSQHITAELVSRFYKERKALPAESLNVNTSNLTAIANDYDFSAVFSRQLEANAKEGDVFLGISTSGNSKNILNALKISKKLNIYTLGLTGKDGGEMANLCDNIIMIPSCNTPRIQEYHITIGHIICELIESSLFPN</sequence>
<dbReference type="HAMAP" id="MF_00067">
    <property type="entry name" value="GmhA"/>
    <property type="match status" value="1"/>
</dbReference>
<evidence type="ECO:0000256" key="3">
    <source>
        <dbReference type="ARBA" id="ARBA00009894"/>
    </source>
</evidence>
<feature type="binding site" evidence="9">
    <location>
        <begin position="93"/>
        <end position="94"/>
    </location>
    <ligand>
        <name>substrate</name>
    </ligand>
</feature>
<feature type="binding site" evidence="9">
    <location>
        <position position="171"/>
    </location>
    <ligand>
        <name>substrate</name>
    </ligand>
</feature>
<keyword evidence="6 9" id="KW-0862">Zinc</keyword>
<evidence type="ECO:0000313" key="11">
    <source>
        <dbReference type="EMBL" id="RZD17808.1"/>
    </source>
</evidence>
<protein>
    <recommendedName>
        <fullName evidence="9">Phosphoheptose isomerase</fullName>
        <ecNumber evidence="9">5.3.1.28</ecNumber>
    </recommendedName>
    <alternativeName>
        <fullName evidence="9">Sedoheptulose 7-phosphate isomerase</fullName>
    </alternativeName>
</protein>
<dbReference type="GO" id="GO:0005737">
    <property type="term" value="C:cytoplasm"/>
    <property type="evidence" value="ECO:0007669"/>
    <property type="project" value="UniProtKB-SubCell"/>
</dbReference>
<dbReference type="UniPathway" id="UPA00041">
    <property type="reaction ID" value="UER00436"/>
</dbReference>
<feature type="binding site" evidence="9">
    <location>
        <position position="179"/>
    </location>
    <ligand>
        <name>Zn(2+)</name>
        <dbReference type="ChEBI" id="CHEBI:29105"/>
    </ligand>
</feature>
<evidence type="ECO:0000256" key="5">
    <source>
        <dbReference type="ARBA" id="ARBA00022723"/>
    </source>
</evidence>
<feature type="binding site" evidence="9">
    <location>
        <position position="64"/>
    </location>
    <ligand>
        <name>substrate</name>
    </ligand>
</feature>
<gene>
    <name evidence="9" type="primary">gmhA</name>
    <name evidence="11" type="ORF">EVG15_09090</name>
</gene>
<dbReference type="PROSITE" id="PS51464">
    <property type="entry name" value="SIS"/>
    <property type="match status" value="1"/>
</dbReference>
<dbReference type="InterPro" id="IPR035461">
    <property type="entry name" value="GmhA/DiaA"/>
</dbReference>
<keyword evidence="7 9" id="KW-0413">Isomerase</keyword>
<dbReference type="InterPro" id="IPR004515">
    <property type="entry name" value="Phosphoheptose_Isoase"/>
</dbReference>
<dbReference type="Proteomes" id="UP000319296">
    <property type="component" value="Unassembled WGS sequence"/>
</dbReference>
<dbReference type="EMBL" id="SGBB01000021">
    <property type="protein sequence ID" value="RZD17808.1"/>
    <property type="molecule type" value="Genomic_DNA"/>
</dbReference>
<comment type="catalytic activity">
    <reaction evidence="1 9">
        <text>2 D-sedoheptulose 7-phosphate = D-glycero-alpha-D-manno-heptose 7-phosphate + D-glycero-beta-D-manno-heptose 7-phosphate</text>
        <dbReference type="Rhea" id="RHEA:27489"/>
        <dbReference type="ChEBI" id="CHEBI:57483"/>
        <dbReference type="ChEBI" id="CHEBI:60203"/>
        <dbReference type="ChEBI" id="CHEBI:60204"/>
        <dbReference type="EC" id="5.3.1.28"/>
    </reaction>
</comment>
<evidence type="ECO:0000256" key="8">
    <source>
        <dbReference type="ARBA" id="ARBA00023277"/>
    </source>
</evidence>
<evidence type="ECO:0000256" key="2">
    <source>
        <dbReference type="ARBA" id="ARBA00004496"/>
    </source>
</evidence>
<dbReference type="InterPro" id="IPR050099">
    <property type="entry name" value="SIS_GmhA/DiaA_subfam"/>
</dbReference>
<feature type="binding site" evidence="9">
    <location>
        <position position="171"/>
    </location>
    <ligand>
        <name>Zn(2+)</name>
        <dbReference type="ChEBI" id="CHEBI:29105"/>
    </ligand>
</feature>
<dbReference type="AlphaFoldDB" id="A0A519BKK6"/>
<comment type="miscellaneous">
    <text evidence="9">The reaction produces a racemic mixture of D-glycero-alpha-D-manno-heptose 7-phosphate and D-glycero-beta-D-manno-heptose 7-phosphate.</text>
</comment>
<feature type="binding site" evidence="9">
    <location>
        <position position="124"/>
    </location>
    <ligand>
        <name>substrate</name>
    </ligand>
</feature>
<dbReference type="InterPro" id="IPR001347">
    <property type="entry name" value="SIS_dom"/>
</dbReference>
<name>A0A519BKK6_9DELT</name>
<dbReference type="GO" id="GO:0008270">
    <property type="term" value="F:zinc ion binding"/>
    <property type="evidence" value="ECO:0007669"/>
    <property type="project" value="UniProtKB-UniRule"/>
</dbReference>
<dbReference type="Pfam" id="PF13580">
    <property type="entry name" value="SIS_2"/>
    <property type="match status" value="1"/>
</dbReference>
<dbReference type="Gene3D" id="3.40.50.10490">
    <property type="entry name" value="Glucose-6-phosphate isomerase like protein, domain 1"/>
    <property type="match status" value="1"/>
</dbReference>
<feature type="domain" description="SIS" evidence="10">
    <location>
        <begin position="36"/>
        <end position="192"/>
    </location>
</feature>
<comment type="cofactor">
    <cofactor evidence="9">
        <name>Zn(2+)</name>
        <dbReference type="ChEBI" id="CHEBI:29105"/>
    </cofactor>
    <text evidence="9">Binds 1 zinc ion per subunit.</text>
</comment>
<proteinExistence type="inferred from homology"/>
<evidence type="ECO:0000259" key="10">
    <source>
        <dbReference type="PROSITE" id="PS51464"/>
    </source>
</evidence>
<keyword evidence="8 9" id="KW-0119">Carbohydrate metabolism</keyword>
<dbReference type="GO" id="GO:0008968">
    <property type="term" value="F:D-sedoheptulose 7-phosphate isomerase activity"/>
    <property type="evidence" value="ECO:0007669"/>
    <property type="project" value="UniProtKB-UniRule"/>
</dbReference>
<dbReference type="GO" id="GO:2001061">
    <property type="term" value="P:D-glycero-D-manno-heptose 7-phosphate biosynthetic process"/>
    <property type="evidence" value="ECO:0007669"/>
    <property type="project" value="UniProtKB-UniPathway"/>
</dbReference>
<dbReference type="CDD" id="cd05006">
    <property type="entry name" value="SIS_GmhA"/>
    <property type="match status" value="1"/>
</dbReference>
<evidence type="ECO:0000256" key="9">
    <source>
        <dbReference type="HAMAP-Rule" id="MF_00067"/>
    </source>
</evidence>
<reference evidence="11 12" key="1">
    <citation type="journal article" date="2019" name="ISME J.">
        <title>Insights into ecological role of a new deltaproteobacterial order Candidatus Acidulodesulfobacterales by metagenomics and metatranscriptomics.</title>
        <authorList>
            <person name="Tan S."/>
            <person name="Liu J."/>
            <person name="Fang Y."/>
            <person name="Hedlund B.P."/>
            <person name="Lian Z.H."/>
            <person name="Huang L.Y."/>
            <person name="Li J.T."/>
            <person name="Huang L.N."/>
            <person name="Li W.J."/>
            <person name="Jiang H.C."/>
            <person name="Dong H.L."/>
            <person name="Shu W.S."/>
        </authorList>
    </citation>
    <scope>NUCLEOTIDE SEQUENCE [LARGE SCALE GENOMIC DNA]</scope>
    <source>
        <strain evidence="11">AP1</strain>
    </source>
</reference>
<dbReference type="EC" id="5.3.1.28" evidence="9"/>
<keyword evidence="5 9" id="KW-0479">Metal-binding</keyword>
<comment type="pathway">
    <text evidence="9">Carbohydrate biosynthesis; D-glycero-D-manno-heptose 7-phosphate biosynthesis; D-glycero-alpha-D-manno-heptose 7-phosphate and D-glycero-beta-D-manno-heptose 7-phosphate from sedoheptulose 7-phosphate: step 1/1.</text>
</comment>